<evidence type="ECO:0000313" key="1">
    <source>
        <dbReference type="EMBL" id="TCN55652.1"/>
    </source>
</evidence>
<keyword evidence="2" id="KW-1185">Reference proteome</keyword>
<dbReference type="Proteomes" id="UP000295270">
    <property type="component" value="Unassembled WGS sequence"/>
</dbReference>
<organism evidence="1 2">
    <name type="scientific">Flavobacterium circumlabens</name>
    <dbReference type="NCBI Taxonomy" id="2133765"/>
    <lineage>
        <taxon>Bacteria</taxon>
        <taxon>Pseudomonadati</taxon>
        <taxon>Bacteroidota</taxon>
        <taxon>Flavobacteriia</taxon>
        <taxon>Flavobacteriales</taxon>
        <taxon>Flavobacteriaceae</taxon>
        <taxon>Flavobacterium</taxon>
    </lineage>
</organism>
<gene>
    <name evidence="1" type="ORF">EV142_106344</name>
</gene>
<reference evidence="1 2" key="1">
    <citation type="journal article" date="2015" name="Stand. Genomic Sci.">
        <title>Genomic Encyclopedia of Bacterial and Archaeal Type Strains, Phase III: the genomes of soil and plant-associated and newly described type strains.</title>
        <authorList>
            <person name="Whitman W.B."/>
            <person name="Woyke T."/>
            <person name="Klenk H.P."/>
            <person name="Zhou Y."/>
            <person name="Lilburn T.G."/>
            <person name="Beck B.J."/>
            <person name="De Vos P."/>
            <person name="Vandamme P."/>
            <person name="Eisen J.A."/>
            <person name="Garrity G."/>
            <person name="Hugenholtz P."/>
            <person name="Kyrpides N.C."/>
        </authorList>
    </citation>
    <scope>NUCLEOTIDE SEQUENCE [LARGE SCALE GENOMIC DNA]</scope>
    <source>
        <strain evidence="1 2">P5626</strain>
    </source>
</reference>
<accession>A0ABY2AXP2</accession>
<comment type="caution">
    <text evidence="1">The sequence shown here is derived from an EMBL/GenBank/DDBJ whole genome shotgun (WGS) entry which is preliminary data.</text>
</comment>
<proteinExistence type="predicted"/>
<dbReference type="EMBL" id="SLWA01000006">
    <property type="protein sequence ID" value="TCN55652.1"/>
    <property type="molecule type" value="Genomic_DNA"/>
</dbReference>
<sequence length="62" mass="7221">MISIQMNLKTFESRYFKIYIPGKLILAKQYTNSVFNSKVFVRGATYKSSNYKPLSSTVKARY</sequence>
<evidence type="ECO:0008006" key="3">
    <source>
        <dbReference type="Google" id="ProtNLM"/>
    </source>
</evidence>
<evidence type="ECO:0000313" key="2">
    <source>
        <dbReference type="Proteomes" id="UP000295270"/>
    </source>
</evidence>
<protein>
    <recommendedName>
        <fullName evidence="3">DUF4236 domain-containing protein</fullName>
    </recommendedName>
</protein>
<name>A0ABY2AXP2_9FLAO</name>